<evidence type="ECO:0000256" key="5">
    <source>
        <dbReference type="SAM" id="MobiDB-lite"/>
    </source>
</evidence>
<dbReference type="EMBL" id="BRXW01000423">
    <property type="protein sequence ID" value="GMH53235.1"/>
    <property type="molecule type" value="Genomic_DNA"/>
</dbReference>
<organism evidence="8 9">
    <name type="scientific">Triparma laevis f. longispina</name>
    <dbReference type="NCBI Taxonomy" id="1714387"/>
    <lineage>
        <taxon>Eukaryota</taxon>
        <taxon>Sar</taxon>
        <taxon>Stramenopiles</taxon>
        <taxon>Ochrophyta</taxon>
        <taxon>Bolidophyceae</taxon>
        <taxon>Parmales</taxon>
        <taxon>Triparmaceae</taxon>
        <taxon>Triparma</taxon>
    </lineage>
</organism>
<dbReference type="InterPro" id="IPR027353">
    <property type="entry name" value="NET_dom"/>
</dbReference>
<dbReference type="Gene3D" id="1.20.920.10">
    <property type="entry name" value="Bromodomain-like"/>
    <property type="match status" value="1"/>
</dbReference>
<evidence type="ECO:0000256" key="3">
    <source>
        <dbReference type="ARBA" id="ARBA00023163"/>
    </source>
</evidence>
<evidence type="ECO:0000256" key="4">
    <source>
        <dbReference type="PROSITE-ProRule" id="PRU00035"/>
    </source>
</evidence>
<dbReference type="Proteomes" id="UP001165122">
    <property type="component" value="Unassembled WGS sequence"/>
</dbReference>
<evidence type="ECO:0000313" key="9">
    <source>
        <dbReference type="Proteomes" id="UP001165122"/>
    </source>
</evidence>
<dbReference type="PROSITE" id="PS50014">
    <property type="entry name" value="BROMODOMAIN_2"/>
    <property type="match status" value="1"/>
</dbReference>
<feature type="region of interest" description="Disordered" evidence="5">
    <location>
        <begin position="106"/>
        <end position="131"/>
    </location>
</feature>
<feature type="domain" description="NET" evidence="7">
    <location>
        <begin position="116"/>
        <end position="200"/>
    </location>
</feature>
<dbReference type="Gene3D" id="1.20.1270.220">
    <property type="match status" value="1"/>
</dbReference>
<feature type="compositionally biased region" description="Polar residues" evidence="5">
    <location>
        <begin position="107"/>
        <end position="131"/>
    </location>
</feature>
<dbReference type="AlphaFoldDB" id="A0A9W6ZN30"/>
<dbReference type="CDD" id="cd04369">
    <property type="entry name" value="Bromodomain"/>
    <property type="match status" value="1"/>
</dbReference>
<proteinExistence type="predicted"/>
<keyword evidence="2 4" id="KW-0103">Bromodomain</keyword>
<dbReference type="Pfam" id="PF17035">
    <property type="entry name" value="BET"/>
    <property type="match status" value="1"/>
</dbReference>
<reference evidence="9" key="1">
    <citation type="journal article" date="2023" name="Commun. Biol.">
        <title>Genome analysis of Parmales, the sister group of diatoms, reveals the evolutionary specialization of diatoms from phago-mixotrophs to photoautotrophs.</title>
        <authorList>
            <person name="Ban H."/>
            <person name="Sato S."/>
            <person name="Yoshikawa S."/>
            <person name="Yamada K."/>
            <person name="Nakamura Y."/>
            <person name="Ichinomiya M."/>
            <person name="Sato N."/>
            <person name="Blanc-Mathieu R."/>
            <person name="Endo H."/>
            <person name="Kuwata A."/>
            <person name="Ogata H."/>
        </authorList>
    </citation>
    <scope>NUCLEOTIDE SEQUENCE [LARGE SCALE GENOMIC DNA]</scope>
    <source>
        <strain evidence="9">NIES 3700</strain>
    </source>
</reference>
<evidence type="ECO:0008006" key="10">
    <source>
        <dbReference type="Google" id="ProtNLM"/>
    </source>
</evidence>
<keyword evidence="1" id="KW-0805">Transcription regulation</keyword>
<dbReference type="SMART" id="SM00297">
    <property type="entry name" value="BROMO"/>
    <property type="match status" value="1"/>
</dbReference>
<accession>A0A9W6ZN30</accession>
<gene>
    <name evidence="8" type="ORF">TrLO_g11728</name>
</gene>
<dbReference type="InterPro" id="IPR001487">
    <property type="entry name" value="Bromodomain"/>
</dbReference>
<keyword evidence="9" id="KW-1185">Reference proteome</keyword>
<dbReference type="Pfam" id="PF00439">
    <property type="entry name" value="Bromodomain"/>
    <property type="match status" value="1"/>
</dbReference>
<dbReference type="InterPro" id="IPR036427">
    <property type="entry name" value="Bromodomain-like_sf"/>
</dbReference>
<dbReference type="PANTHER" id="PTHR45926">
    <property type="entry name" value="OSJNBA0053K19.4 PROTEIN"/>
    <property type="match status" value="1"/>
</dbReference>
<keyword evidence="3" id="KW-0804">Transcription</keyword>
<comment type="caution">
    <text evidence="8">The sequence shown here is derived from an EMBL/GenBank/DDBJ whole genome shotgun (WGS) entry which is preliminary data.</text>
</comment>
<evidence type="ECO:0000259" key="7">
    <source>
        <dbReference type="PROSITE" id="PS51525"/>
    </source>
</evidence>
<dbReference type="PROSITE" id="PS51525">
    <property type="entry name" value="NET"/>
    <property type="match status" value="1"/>
</dbReference>
<dbReference type="PRINTS" id="PR00503">
    <property type="entry name" value="BROMODOMAIN"/>
</dbReference>
<evidence type="ECO:0000256" key="2">
    <source>
        <dbReference type="ARBA" id="ARBA00023117"/>
    </source>
</evidence>
<dbReference type="InterPro" id="IPR038336">
    <property type="entry name" value="NET_sf"/>
</dbReference>
<evidence type="ECO:0000313" key="8">
    <source>
        <dbReference type="EMBL" id="GMH53235.1"/>
    </source>
</evidence>
<evidence type="ECO:0000259" key="6">
    <source>
        <dbReference type="PROSITE" id="PS50014"/>
    </source>
</evidence>
<dbReference type="SUPFAM" id="SSF47370">
    <property type="entry name" value="Bromodomain"/>
    <property type="match status" value="1"/>
</dbReference>
<name>A0A9W6ZN30_9STRA</name>
<protein>
    <recommendedName>
        <fullName evidence="10">Bromodomain containing protein</fullName>
    </recommendedName>
</protein>
<dbReference type="OrthoDB" id="21449at2759"/>
<sequence length="203" mass="23029">MDKSTQSTLLKLLTQISSRSDASPFLHPVDWKNLGLYDYPQIVKNPMDLTTVIKKLKNNGYTSKSSVEKDVRLIWQNCMSYNADGSDFYLLASEFSKRFSEKMSKLQIPSSSPSNNLSTAVNDNQPTPDQKQSFARNLFRINKEELGRVVTILDDKSPEALTKNVAEDEVEVNVDRILGRVFWELEEYVGGVLNSEKGNNKKK</sequence>
<feature type="domain" description="Bromo" evidence="6">
    <location>
        <begin position="17"/>
        <end position="89"/>
    </location>
</feature>
<evidence type="ECO:0000256" key="1">
    <source>
        <dbReference type="ARBA" id="ARBA00023015"/>
    </source>
</evidence>